<evidence type="ECO:0000256" key="3">
    <source>
        <dbReference type="ARBA" id="ARBA00012239"/>
    </source>
</evidence>
<evidence type="ECO:0000256" key="2">
    <source>
        <dbReference type="ARBA" id="ARBA00010447"/>
    </source>
</evidence>
<evidence type="ECO:0000313" key="12">
    <source>
        <dbReference type="EMBL" id="BAP58670.1"/>
    </source>
</evidence>
<dbReference type="PROSITE" id="PS00595">
    <property type="entry name" value="AA_TRANSFER_CLASS_5"/>
    <property type="match status" value="1"/>
</dbReference>
<dbReference type="KEGG" id="sbw:TGUWTKB_4430"/>
<comment type="similarity">
    <text evidence="2 10">Belongs to the class-V pyridoxal-phosphate-dependent aminotransferase family. Csd subfamily.</text>
</comment>
<dbReference type="SUPFAM" id="SSF53383">
    <property type="entry name" value="PLP-dependent transferases"/>
    <property type="match status" value="1"/>
</dbReference>
<dbReference type="Pfam" id="PF00266">
    <property type="entry name" value="Aminotran_5"/>
    <property type="match status" value="1"/>
</dbReference>
<organism evidence="12 13">
    <name type="scientific">Candidatus Tachikawaea gelatinosa</name>
    <dbReference type="NCBI Taxonomy" id="1410383"/>
    <lineage>
        <taxon>Bacteria</taxon>
        <taxon>Pseudomonadati</taxon>
        <taxon>Pseudomonadota</taxon>
        <taxon>Gammaproteobacteria</taxon>
        <taxon>Enterobacterales</taxon>
        <taxon>Enterobacteriaceae</taxon>
        <taxon>Candidatus Tachikawaea</taxon>
    </lineage>
</organism>
<dbReference type="RefSeq" id="WP_041063154.1">
    <property type="nucleotide sequence ID" value="NZ_AP014521.1"/>
</dbReference>
<keyword evidence="13" id="KW-1185">Reference proteome</keyword>
<evidence type="ECO:0000256" key="6">
    <source>
        <dbReference type="ARBA" id="ARBA00022898"/>
    </source>
</evidence>
<dbReference type="GO" id="GO:0016829">
    <property type="term" value="F:lyase activity"/>
    <property type="evidence" value="ECO:0007669"/>
    <property type="project" value="UniProtKB-KW"/>
</dbReference>
<dbReference type="GO" id="GO:0031071">
    <property type="term" value="F:cysteine desulfurase activity"/>
    <property type="evidence" value="ECO:0007669"/>
    <property type="project" value="UniProtKB-UniRule"/>
</dbReference>
<feature type="domain" description="Aminotransferase class V" evidence="11">
    <location>
        <begin position="26"/>
        <end position="395"/>
    </location>
</feature>
<sequence length="407" mass="46355">MTFNLEKVRMDFPILKKKINNYPLSYLDSATTSQRPISVINKEVLFYKQHYAGIHRGIHTLSMNATSMIEDIRKKVANFINSFSSEEIIFTKGTTEGINLIANSLCKNYLCKGDNIIITEMEHHSNIVPWQIIAENIGIDIRILPMTQNGILNIKKLPVLIDKRTKVITFTHISNVLGIINPIKEIIRFAKEKEIITVIDGAQAIMHKKIDVRSIGCDFYVFSSHKMYGPNGIGILYGKKNILKKMSPYESGGSMIEKVTLPYGTTYRDVPWLFEAGTLNVGGIIGLGAAIDYIENLGINNIYEYEKNLMQYAILKLEKIEKLKIYGSKTNKIGVLSFNLDQHHAYDVGSFLDQYGIAIRTGHHCAMPLMNYFNVSNMCRASFVFYNTKEEVDHLFDSLKKIQRYLK</sequence>
<dbReference type="GO" id="GO:0030170">
    <property type="term" value="F:pyridoxal phosphate binding"/>
    <property type="evidence" value="ECO:0007669"/>
    <property type="project" value="UniProtKB-UniRule"/>
</dbReference>
<keyword evidence="6 10" id="KW-0663">Pyridoxal phosphate</keyword>
<dbReference type="InterPro" id="IPR000192">
    <property type="entry name" value="Aminotrans_V_dom"/>
</dbReference>
<comment type="function">
    <text evidence="10">Catalyzes the removal of elemental sulfur and selenium atoms from L-cysteine, L-cystine, L-selenocysteine, and L-selenocystine to produce L-alanine.</text>
</comment>
<comment type="cofactor">
    <cofactor evidence="1 9">
        <name>pyridoxal 5'-phosphate</name>
        <dbReference type="ChEBI" id="CHEBI:597326"/>
    </cofactor>
</comment>
<reference evidence="12 13" key="2">
    <citation type="journal article" date="2014" name="Curr. Biol.">
        <title>Symbiont-Supplemented Maternal Investment Underpinning Host's Ecological Adaptation.</title>
        <authorList>
            <person name="Kaiwa N."/>
            <person name="Hosokawa T."/>
            <person name="Nikoh N."/>
            <person name="Tanahashi M."/>
            <person name="Moriyama M."/>
            <person name="Meng X.Y."/>
            <person name="Maeda T."/>
            <person name="Yamaguchi K."/>
            <person name="Shigenobu S."/>
            <person name="Ito M."/>
            <person name="Fukatsu T."/>
        </authorList>
    </citation>
    <scope>NUCLEOTIDE SEQUENCE [LARGE SCALE GENOMIC DNA]</scope>
    <source>
        <strain evidence="12 13">UwTKB</strain>
    </source>
</reference>
<evidence type="ECO:0000259" key="11">
    <source>
        <dbReference type="Pfam" id="PF00266"/>
    </source>
</evidence>
<keyword evidence="7" id="KW-0456">Lyase</keyword>
<dbReference type="PANTHER" id="PTHR43586">
    <property type="entry name" value="CYSTEINE DESULFURASE"/>
    <property type="match status" value="1"/>
</dbReference>
<dbReference type="EMBL" id="AP014521">
    <property type="protein sequence ID" value="BAP58670.1"/>
    <property type="molecule type" value="Genomic_DNA"/>
</dbReference>
<reference evidence="13" key="1">
    <citation type="submission" date="2013-11" db="EMBL/GenBank/DDBJ databases">
        <title>Symbiont-containing voluminous jelly as an extraordinary maternal gift for overwintering insect nymphs.</title>
        <authorList>
            <person name="Kaiwa N."/>
            <person name="Hosokawa T."/>
            <person name="Nikoh N."/>
            <person name="Meng X.Y."/>
            <person name="Tanahashi M."/>
            <person name="Moriyama M."/>
            <person name="Maeda T."/>
            <person name="Yamaguchi K."/>
            <person name="Shigenobu S."/>
            <person name="Ito M."/>
            <person name="Fukatsu T."/>
        </authorList>
    </citation>
    <scope>NUCLEOTIDE SEQUENCE [LARGE SCALE GENOMIC DNA]</scope>
    <source>
        <strain evidence="13">UwTKB</strain>
    </source>
</reference>
<evidence type="ECO:0000256" key="4">
    <source>
        <dbReference type="ARBA" id="ARBA00022490"/>
    </source>
</evidence>
<evidence type="ECO:0000256" key="7">
    <source>
        <dbReference type="ARBA" id="ARBA00023239"/>
    </source>
</evidence>
<dbReference type="Gene3D" id="3.90.1150.10">
    <property type="entry name" value="Aspartate Aminotransferase, domain 1"/>
    <property type="match status" value="1"/>
</dbReference>
<dbReference type="HOGENOM" id="CLU_003433_2_5_6"/>
<dbReference type="InterPro" id="IPR015424">
    <property type="entry name" value="PyrdxlP-dep_Trfase"/>
</dbReference>
<accession>A0A090AS38</accession>
<gene>
    <name evidence="12" type="primary">sufS</name>
    <name evidence="12" type="ORF">TGUWTKB_4430</name>
</gene>
<evidence type="ECO:0000256" key="9">
    <source>
        <dbReference type="RuleBase" id="RU004504"/>
    </source>
</evidence>
<dbReference type="Gene3D" id="3.40.640.10">
    <property type="entry name" value="Type I PLP-dependent aspartate aminotransferase-like (Major domain)"/>
    <property type="match status" value="1"/>
</dbReference>
<dbReference type="EC" id="2.8.1.7" evidence="3 10"/>
<dbReference type="InterPro" id="IPR020578">
    <property type="entry name" value="Aminotrans_V_PyrdxlP_BS"/>
</dbReference>
<dbReference type="CDD" id="cd06453">
    <property type="entry name" value="SufS_like"/>
    <property type="match status" value="1"/>
</dbReference>
<keyword evidence="5 10" id="KW-0808">Transferase</keyword>
<name>A0A090AS38_9ENTR</name>
<evidence type="ECO:0000256" key="10">
    <source>
        <dbReference type="RuleBase" id="RU004506"/>
    </source>
</evidence>
<evidence type="ECO:0000313" key="13">
    <source>
        <dbReference type="Proteomes" id="UP000031627"/>
    </source>
</evidence>
<dbReference type="InterPro" id="IPR015421">
    <property type="entry name" value="PyrdxlP-dep_Trfase_major"/>
</dbReference>
<evidence type="ECO:0000256" key="8">
    <source>
        <dbReference type="ARBA" id="ARBA00050776"/>
    </source>
</evidence>
<dbReference type="AlphaFoldDB" id="A0A090AS38"/>
<dbReference type="OrthoDB" id="9808002at2"/>
<comment type="catalytic activity">
    <reaction evidence="8 10">
        <text>(sulfur carrier)-H + L-cysteine = (sulfur carrier)-SH + L-alanine</text>
        <dbReference type="Rhea" id="RHEA:43892"/>
        <dbReference type="Rhea" id="RHEA-COMP:14737"/>
        <dbReference type="Rhea" id="RHEA-COMP:14739"/>
        <dbReference type="ChEBI" id="CHEBI:29917"/>
        <dbReference type="ChEBI" id="CHEBI:35235"/>
        <dbReference type="ChEBI" id="CHEBI:57972"/>
        <dbReference type="ChEBI" id="CHEBI:64428"/>
        <dbReference type="EC" id="2.8.1.7"/>
    </reaction>
</comment>
<dbReference type="Proteomes" id="UP000031627">
    <property type="component" value="Chromosome"/>
</dbReference>
<dbReference type="InterPro" id="IPR015422">
    <property type="entry name" value="PyrdxlP-dep_Trfase_small"/>
</dbReference>
<evidence type="ECO:0000256" key="1">
    <source>
        <dbReference type="ARBA" id="ARBA00001933"/>
    </source>
</evidence>
<dbReference type="NCBIfam" id="TIGR01979">
    <property type="entry name" value="sufS"/>
    <property type="match status" value="1"/>
</dbReference>
<dbReference type="GO" id="GO:0006534">
    <property type="term" value="P:cysteine metabolic process"/>
    <property type="evidence" value="ECO:0007669"/>
    <property type="project" value="UniProtKB-UniRule"/>
</dbReference>
<dbReference type="STRING" id="1410383.TGUWTKB_4430"/>
<dbReference type="PANTHER" id="PTHR43586:SF25">
    <property type="entry name" value="CYSTEINE DESULFURASE"/>
    <property type="match status" value="1"/>
</dbReference>
<proteinExistence type="inferred from homology"/>
<keyword evidence="4" id="KW-0963">Cytoplasm</keyword>
<evidence type="ECO:0000256" key="5">
    <source>
        <dbReference type="ARBA" id="ARBA00022679"/>
    </source>
</evidence>
<protein>
    <recommendedName>
        <fullName evidence="3 10">Cysteine desulfurase</fullName>
        <ecNumber evidence="3 10">2.8.1.7</ecNumber>
    </recommendedName>
</protein>
<dbReference type="InterPro" id="IPR010970">
    <property type="entry name" value="Cys_dSase_SufS"/>
</dbReference>